<organism evidence="2">
    <name type="scientific">marine metagenome</name>
    <dbReference type="NCBI Taxonomy" id="408172"/>
    <lineage>
        <taxon>unclassified sequences</taxon>
        <taxon>metagenomes</taxon>
        <taxon>ecological metagenomes</taxon>
    </lineage>
</organism>
<dbReference type="AlphaFoldDB" id="A0A383AEH3"/>
<evidence type="ECO:0000259" key="1">
    <source>
        <dbReference type="Pfam" id="PF02875"/>
    </source>
</evidence>
<evidence type="ECO:0000313" key="2">
    <source>
        <dbReference type="EMBL" id="SVE05983.1"/>
    </source>
</evidence>
<name>A0A383AEH3_9ZZZZ</name>
<dbReference type="EMBL" id="UINC01191368">
    <property type="protein sequence ID" value="SVE05983.1"/>
    <property type="molecule type" value="Genomic_DNA"/>
</dbReference>
<dbReference type="SUPFAM" id="SSF53244">
    <property type="entry name" value="MurD-like peptide ligases, peptide-binding domain"/>
    <property type="match status" value="1"/>
</dbReference>
<proteinExistence type="predicted"/>
<protein>
    <recommendedName>
        <fullName evidence="1">Mur ligase C-terminal domain-containing protein</fullName>
    </recommendedName>
</protein>
<dbReference type="GO" id="GO:0016881">
    <property type="term" value="F:acid-amino acid ligase activity"/>
    <property type="evidence" value="ECO:0007669"/>
    <property type="project" value="InterPro"/>
</dbReference>
<feature type="non-terminal residue" evidence="2">
    <location>
        <position position="1"/>
    </location>
</feature>
<dbReference type="InterPro" id="IPR050061">
    <property type="entry name" value="MurCDEF_pg_biosynth"/>
</dbReference>
<reference evidence="2" key="1">
    <citation type="submission" date="2018-05" db="EMBL/GenBank/DDBJ databases">
        <authorList>
            <person name="Lanie J.A."/>
            <person name="Ng W.-L."/>
            <person name="Kazmierczak K.M."/>
            <person name="Andrzejewski T.M."/>
            <person name="Davidsen T.M."/>
            <person name="Wayne K.J."/>
            <person name="Tettelin H."/>
            <person name="Glass J.I."/>
            <person name="Rusch D."/>
            <person name="Podicherti R."/>
            <person name="Tsui H.-C.T."/>
            <person name="Winkler M.E."/>
        </authorList>
    </citation>
    <scope>NUCLEOTIDE SEQUENCE</scope>
</reference>
<dbReference type="InterPro" id="IPR004101">
    <property type="entry name" value="Mur_ligase_C"/>
</dbReference>
<dbReference type="InterPro" id="IPR036615">
    <property type="entry name" value="Mur_ligase_C_dom_sf"/>
</dbReference>
<feature type="domain" description="Mur ligase C-terminal" evidence="1">
    <location>
        <begin position="3"/>
        <end position="119"/>
    </location>
</feature>
<gene>
    <name evidence="2" type="ORF">METZ01_LOCUS458837</name>
</gene>
<dbReference type="PANTHER" id="PTHR43445">
    <property type="entry name" value="UDP-N-ACETYLMURAMATE--L-ALANINE LIGASE-RELATED"/>
    <property type="match status" value="1"/>
</dbReference>
<accession>A0A383AEH3</accession>
<dbReference type="PANTHER" id="PTHR43445:SF3">
    <property type="entry name" value="UDP-N-ACETYLMURAMATE--L-ALANINE LIGASE"/>
    <property type="match status" value="1"/>
</dbReference>
<dbReference type="Pfam" id="PF02875">
    <property type="entry name" value="Mur_ligase_C"/>
    <property type="match status" value="1"/>
</dbReference>
<sequence>SFIYDDYAHHPTEIKASYEIAKYLSKKKIIVVFQPHRFSRTKDLYKDFIKVLRKIDILYICDIYSAGEKPIKKINSIQLVKDIKQKNRKVYHLKKNANINKTLSSYYNDKNLIVFMGAGSITYEAHKLIKENNVRKNSKNI</sequence>
<dbReference type="Gene3D" id="3.90.190.20">
    <property type="entry name" value="Mur ligase, C-terminal domain"/>
    <property type="match status" value="1"/>
</dbReference>